<feature type="domain" description="Signal transduction histidine kinase internal region" evidence="3">
    <location>
        <begin position="863"/>
        <end position="935"/>
    </location>
</feature>
<dbReference type="Gene3D" id="2.130.10.10">
    <property type="entry name" value="YVTN repeat-like/Quinoprotein amine dehydrogenase"/>
    <property type="match status" value="5"/>
</dbReference>
<dbReference type="InterPro" id="IPR015943">
    <property type="entry name" value="WD40/YVTN_repeat-like_dom_sf"/>
</dbReference>
<dbReference type="AlphaFoldDB" id="A0A7V1LKR9"/>
<dbReference type="Proteomes" id="UP000886005">
    <property type="component" value="Unassembled WGS sequence"/>
</dbReference>
<dbReference type="Pfam" id="PF06580">
    <property type="entry name" value="His_kinase"/>
    <property type="match status" value="1"/>
</dbReference>
<feature type="transmembrane region" description="Helical" evidence="2">
    <location>
        <begin position="825"/>
        <end position="843"/>
    </location>
</feature>
<dbReference type="GO" id="GO:0016020">
    <property type="term" value="C:membrane"/>
    <property type="evidence" value="ECO:0007669"/>
    <property type="project" value="InterPro"/>
</dbReference>
<dbReference type="Pfam" id="PF07494">
    <property type="entry name" value="Reg_prop"/>
    <property type="match status" value="9"/>
</dbReference>
<keyword evidence="1" id="KW-0597">Phosphoprotein</keyword>
<gene>
    <name evidence="5" type="ORF">ENJ10_03765</name>
</gene>
<dbReference type="EMBL" id="DRLD01000100">
    <property type="protein sequence ID" value="HED09783.1"/>
    <property type="molecule type" value="Genomic_DNA"/>
</dbReference>
<dbReference type="GO" id="GO:0000155">
    <property type="term" value="F:phosphorelay sensor kinase activity"/>
    <property type="evidence" value="ECO:0007669"/>
    <property type="project" value="InterPro"/>
</dbReference>
<dbReference type="FunFam" id="2.60.40.10:FF:000791">
    <property type="entry name" value="Two-component system sensor histidine kinase/response regulator"/>
    <property type="match status" value="1"/>
</dbReference>
<name>A0A7V1LKR9_CALAY</name>
<organism evidence="5">
    <name type="scientific">Caldithrix abyssi</name>
    <dbReference type="NCBI Taxonomy" id="187145"/>
    <lineage>
        <taxon>Bacteria</taxon>
        <taxon>Pseudomonadati</taxon>
        <taxon>Calditrichota</taxon>
        <taxon>Calditrichia</taxon>
        <taxon>Calditrichales</taxon>
        <taxon>Calditrichaceae</taxon>
        <taxon>Caldithrix</taxon>
    </lineage>
</organism>
<evidence type="ECO:0000259" key="4">
    <source>
        <dbReference type="Pfam" id="PF07495"/>
    </source>
</evidence>
<dbReference type="Gene3D" id="3.30.565.10">
    <property type="entry name" value="Histidine kinase-like ATPase, C-terminal domain"/>
    <property type="match status" value="1"/>
</dbReference>
<proteinExistence type="predicted"/>
<feature type="domain" description="Two component regulator three Y" evidence="4">
    <location>
        <begin position="754"/>
        <end position="817"/>
    </location>
</feature>
<sequence length="1077" mass="123371">MDNYYQYSAYPVHIKNRNMTIDKPKSRFYKRNYLSLTVILFVLALSGGIQAQEDELKFEHLTIDDGLSQNKINCIFQDSRGFMWFGTNEGLNKYDGYEFTIFGKDSSHMGRLSDDWIQCILEDSKGNLWVGTGVGGLNLYDRATNSFIHYTTDSSSAIRLNSNNVKCIIEDSQGMLWMSTPGSLEMLDLKNKKTISYIPPHLKDSTTENNVISVIFEDNRNNLWFGTRGNGLGRFDRETGKFEYFRHDPGNPATISDNDVLYLYEDSHGKLWVGTYNGGLNMFDYASEKFQAFSPQPKVQENLTVQSIMEYSPGNLWIGTRNGLFLFNTLSHKFIHYAHDPHNPYSLNQDNIWSIFKDKKGDYWFGTKGGINFLNTANMAFVHYRADSRNNRHLNNKHINAIYEDRAGDIWFGTDGGGLNHLDRKTGIYTYYTHDPHNPYSLGSNSVSAIVEDPDGNFWVGTHQGGLNFFNRRTKRFINYTSRLNINQNYTSINTLFVDHNGDIWIAVGQSKGLFKYIRREKKIIPVSFGIEAPSPSFSCLFQDREGYIWAGTNVNRFFKIDPQNLSFESYRIPGGTENTIITNILEDSLSNMWLGTQGNGLIYYNTKEKSFRRYKQKDGLANKHTLGLLLDDNNDLWISTYNGLSRFDLKTKQFKNYYKGNGLQGNQFTTACLKTRAGELFFGGINGATAFFPDKIIDDSSLPPVVFTDFKIFNKSVKIGGENPILKKNIEDAREINLSYKHSVFTFTYAALDFSSSNKTQYAYMMEGFENDWNYVDKRRFATYTNLNPGSYTFKVKAAKNPGAWDNPVTSVNISVSPPFWEEWWFRLIIAAIVFMVIWHFVNHHKQKRNLLKATALANLTQLKLLRNQMNPHFLLNALSAIRALVLIDKNQAWHSVSELSDYFRYVLQNYNKVGAFLKDEIEAVNNYINIQSLLNESLNITFEIGESARECIVPAFLFQPLIENATKYGQVDDSGMLKIKVSLIYNNGILTIDISNTGQLRQQPPRATFTDNAHGNSIVNIKKRLEIMFKENYSFELTESGGWVHVKIIVNYKNDSFEKKLQAQALNEKANSLVS</sequence>
<dbReference type="Gene3D" id="2.60.40.10">
    <property type="entry name" value="Immunoglobulins"/>
    <property type="match status" value="1"/>
</dbReference>
<dbReference type="PANTHER" id="PTHR43547:SF2">
    <property type="entry name" value="HYBRID SIGNAL TRANSDUCTION HISTIDINE KINASE C"/>
    <property type="match status" value="1"/>
</dbReference>
<dbReference type="Pfam" id="PF07495">
    <property type="entry name" value="Y_Y_Y"/>
    <property type="match status" value="1"/>
</dbReference>
<dbReference type="InterPro" id="IPR011110">
    <property type="entry name" value="Reg_prop"/>
</dbReference>
<comment type="caution">
    <text evidence="5">The sequence shown here is derived from an EMBL/GenBank/DDBJ whole genome shotgun (WGS) entry which is preliminary data.</text>
</comment>
<dbReference type="SUPFAM" id="SSF63829">
    <property type="entry name" value="Calcium-dependent phosphotriesterase"/>
    <property type="match status" value="2"/>
</dbReference>
<evidence type="ECO:0000256" key="1">
    <source>
        <dbReference type="ARBA" id="ARBA00022553"/>
    </source>
</evidence>
<reference evidence="5" key="1">
    <citation type="journal article" date="2020" name="mSystems">
        <title>Genome- and Community-Level Interaction Insights into Carbon Utilization and Element Cycling Functions of Hydrothermarchaeota in Hydrothermal Sediment.</title>
        <authorList>
            <person name="Zhou Z."/>
            <person name="Liu Y."/>
            <person name="Xu W."/>
            <person name="Pan J."/>
            <person name="Luo Z.H."/>
            <person name="Li M."/>
        </authorList>
    </citation>
    <scope>NUCLEOTIDE SEQUENCE [LARGE SCALE GENOMIC DNA]</scope>
    <source>
        <strain evidence="5">HyVt-456</strain>
    </source>
</reference>
<keyword evidence="2" id="KW-0472">Membrane</keyword>
<dbReference type="InterPro" id="IPR036890">
    <property type="entry name" value="HATPase_C_sf"/>
</dbReference>
<evidence type="ECO:0000313" key="5">
    <source>
        <dbReference type="EMBL" id="HED09783.1"/>
    </source>
</evidence>
<evidence type="ECO:0008006" key="6">
    <source>
        <dbReference type="Google" id="ProtNLM"/>
    </source>
</evidence>
<keyword evidence="2" id="KW-0812">Transmembrane</keyword>
<evidence type="ECO:0000256" key="2">
    <source>
        <dbReference type="SAM" id="Phobius"/>
    </source>
</evidence>
<evidence type="ECO:0000259" key="3">
    <source>
        <dbReference type="Pfam" id="PF06580"/>
    </source>
</evidence>
<dbReference type="SUPFAM" id="SSF50998">
    <property type="entry name" value="Quinoprotein alcohol dehydrogenase-like"/>
    <property type="match status" value="1"/>
</dbReference>
<keyword evidence="2" id="KW-1133">Transmembrane helix</keyword>
<protein>
    <recommendedName>
        <fullName evidence="6">Histidine kinase</fullName>
    </recommendedName>
</protein>
<dbReference type="InterPro" id="IPR011047">
    <property type="entry name" value="Quinoprotein_ADH-like_sf"/>
</dbReference>
<dbReference type="PANTHER" id="PTHR43547">
    <property type="entry name" value="TWO-COMPONENT HISTIDINE KINASE"/>
    <property type="match status" value="1"/>
</dbReference>
<dbReference type="InterPro" id="IPR011123">
    <property type="entry name" value="Y_Y_Y"/>
</dbReference>
<dbReference type="InterPro" id="IPR013783">
    <property type="entry name" value="Ig-like_fold"/>
</dbReference>
<accession>A0A7V1LKR9</accession>
<dbReference type="InterPro" id="IPR010559">
    <property type="entry name" value="Sig_transdc_His_kin_internal"/>
</dbReference>